<keyword evidence="6" id="KW-0433">Leucine-rich repeat</keyword>
<evidence type="ECO:0000256" key="13">
    <source>
        <dbReference type="ARBA" id="ARBA00023180"/>
    </source>
</evidence>
<evidence type="ECO:0000313" key="17">
    <source>
        <dbReference type="Ensembl" id="ENSSANP00000001101.1"/>
    </source>
</evidence>
<keyword evidence="5" id="KW-0272">Extracellular matrix</keyword>
<evidence type="ECO:0000256" key="6">
    <source>
        <dbReference type="ARBA" id="ARBA00022614"/>
    </source>
</evidence>
<keyword evidence="4" id="KW-0964">Secreted</keyword>
<dbReference type="InterPro" id="IPR001611">
    <property type="entry name" value="Leu-rich_rpt"/>
</dbReference>
<feature type="signal peptide" evidence="15">
    <location>
        <begin position="1"/>
        <end position="27"/>
    </location>
</feature>
<keyword evidence="8 15" id="KW-0732">Signal</keyword>
<keyword evidence="10" id="KW-1133">Transmembrane helix</keyword>
<dbReference type="InterPro" id="IPR050541">
    <property type="entry name" value="LRR_TM_domain-containing"/>
</dbReference>
<keyword evidence="18" id="KW-1185">Reference proteome</keyword>
<dbReference type="PANTHER" id="PTHR24369:SF210">
    <property type="entry name" value="CHAOPTIN-RELATED"/>
    <property type="match status" value="1"/>
</dbReference>
<keyword evidence="7" id="KW-0812">Transmembrane</keyword>
<evidence type="ECO:0000256" key="10">
    <source>
        <dbReference type="ARBA" id="ARBA00022989"/>
    </source>
</evidence>
<evidence type="ECO:0000256" key="15">
    <source>
        <dbReference type="SAM" id="SignalP"/>
    </source>
</evidence>
<dbReference type="Ensembl" id="ENSSANT00000001209.1">
    <property type="protein sequence ID" value="ENSSANP00000001101.1"/>
    <property type="gene ID" value="ENSSANG00000000692.1"/>
</dbReference>
<feature type="domain" description="LRRCT" evidence="16">
    <location>
        <begin position="617"/>
        <end position="663"/>
    </location>
</feature>
<dbReference type="FunFam" id="3.80.10.10:FF:000059">
    <property type="entry name" value="Chondroadherin like"/>
    <property type="match status" value="1"/>
</dbReference>
<dbReference type="InterPro" id="IPR000483">
    <property type="entry name" value="Cys-rich_flank_reg_C"/>
</dbReference>
<keyword evidence="3" id="KW-1003">Cell membrane</keyword>
<comment type="similarity">
    <text evidence="14">Belongs to the small leucine-rich proteoglycan (SLRP) family. SLRP class IV subfamily.</text>
</comment>
<evidence type="ECO:0000256" key="4">
    <source>
        <dbReference type="ARBA" id="ARBA00022525"/>
    </source>
</evidence>
<evidence type="ECO:0000256" key="14">
    <source>
        <dbReference type="ARBA" id="ARBA00061422"/>
    </source>
</evidence>
<keyword evidence="13" id="KW-0325">Glycoprotein</keyword>
<dbReference type="PROSITE" id="PS51450">
    <property type="entry name" value="LRR"/>
    <property type="match status" value="3"/>
</dbReference>
<evidence type="ECO:0000256" key="2">
    <source>
        <dbReference type="ARBA" id="ARBA00004498"/>
    </source>
</evidence>
<dbReference type="SUPFAM" id="SSF52058">
    <property type="entry name" value="L domain-like"/>
    <property type="match status" value="2"/>
</dbReference>
<dbReference type="FunFam" id="3.80.10.10:FF:001438">
    <property type="entry name" value="Uncharacterized protein"/>
    <property type="match status" value="1"/>
</dbReference>
<sequence length="688" mass="76858">MKDRPTASVYKMLIAACLLFVMTSVPAGQTVKCPRVCICDDTKLTVTCARKNLTHIPPTINEIAVKLNLKRNNLGELPKSAFKHTPYLIHLNLRGCSIQSVREGGRCCYSFLLLKESFDGLSSLKQLYLNRNRIEEIHPGAFAALNSLNLLSLTHNQLVYLPNMAFQGMLNIQLLHLSHNSLNNLATEAFAGLLVLTHLNLDHNELQYFPTKTMTSRTQNSLFNPMTYLVEESVSMPKLTHLSLHHMVLQDLSEWALSLSPHISHLDLSYNQLPYIQALKMSSQLSSLNLTGNPIRCTCLLQGLKRWALSSGIKLYGACAWPLHLSDEPLQNVQQAADHMMIQHATCEDRGHTKVPAGFPGNTLLLDMRGNHFHYLPSNSFPGVPDMVSLHLVSCKIHEIEGGTFWGMKWLMYLYLSDNHLSSLDVKTFEGAHEIMYLHLEGNKLTRFPSSATLAHILKLLELHLERNLIAKLEPLGLLSPVPQLTGLYLNNNIIANIVPKALDPAPKLDVHLEANALTEVPSDALGHAPLLSELLLSRNLIRWIGPRAFRVVAESLKHLKCPFSLSLFDLLSQMSARSLAGFGPGLLSLSLEENQLEELPDLSPLTGLQNLTLNKNPLMCHCKLLPFYKWLKNVSLRVEAVCGYPSELRGQVSRGRGENIPLRIGTPLLCRHTSSYVNTIDCIKTWT</sequence>
<evidence type="ECO:0000256" key="5">
    <source>
        <dbReference type="ARBA" id="ARBA00022530"/>
    </source>
</evidence>
<dbReference type="Gene3D" id="3.80.10.10">
    <property type="entry name" value="Ribonuclease Inhibitor"/>
    <property type="match status" value="3"/>
</dbReference>
<name>A0A671K4K7_9TELE</name>
<feature type="domain" description="LRRCT" evidence="16">
    <location>
        <begin position="293"/>
        <end position="338"/>
    </location>
</feature>
<evidence type="ECO:0000313" key="18">
    <source>
        <dbReference type="Proteomes" id="UP000472260"/>
    </source>
</evidence>
<proteinExistence type="inferred from homology"/>
<evidence type="ECO:0000256" key="9">
    <source>
        <dbReference type="ARBA" id="ARBA00022737"/>
    </source>
</evidence>
<keyword evidence="11" id="KW-0472">Membrane</keyword>
<feature type="chain" id="PRO_5025594967" description="LRRCT domain-containing protein" evidence="15">
    <location>
        <begin position="28"/>
        <end position="688"/>
    </location>
</feature>
<evidence type="ECO:0000256" key="8">
    <source>
        <dbReference type="ARBA" id="ARBA00022729"/>
    </source>
</evidence>
<reference evidence="17" key="2">
    <citation type="submission" date="2025-09" db="UniProtKB">
        <authorList>
            <consortium name="Ensembl"/>
        </authorList>
    </citation>
    <scope>IDENTIFICATION</scope>
</reference>
<dbReference type="Proteomes" id="UP000472260">
    <property type="component" value="Unassembled WGS sequence"/>
</dbReference>
<dbReference type="SMART" id="SM00082">
    <property type="entry name" value="LRRCT"/>
    <property type="match status" value="2"/>
</dbReference>
<accession>A0A671K4K7</accession>
<reference evidence="17" key="1">
    <citation type="submission" date="2025-08" db="UniProtKB">
        <authorList>
            <consortium name="Ensembl"/>
        </authorList>
    </citation>
    <scope>IDENTIFICATION</scope>
</reference>
<evidence type="ECO:0000259" key="16">
    <source>
        <dbReference type="SMART" id="SM00082"/>
    </source>
</evidence>
<dbReference type="GO" id="GO:0005886">
    <property type="term" value="C:plasma membrane"/>
    <property type="evidence" value="ECO:0007669"/>
    <property type="project" value="UniProtKB-SubCell"/>
</dbReference>
<evidence type="ECO:0000256" key="11">
    <source>
        <dbReference type="ARBA" id="ARBA00023136"/>
    </source>
</evidence>
<keyword evidence="9" id="KW-0677">Repeat</keyword>
<keyword evidence="12" id="KW-1015">Disulfide bond</keyword>
<evidence type="ECO:0000256" key="3">
    <source>
        <dbReference type="ARBA" id="ARBA00022475"/>
    </source>
</evidence>
<dbReference type="PANTHER" id="PTHR24369">
    <property type="entry name" value="ANTIGEN BSP, PUTATIVE-RELATED"/>
    <property type="match status" value="1"/>
</dbReference>
<dbReference type="InterPro" id="IPR003591">
    <property type="entry name" value="Leu-rich_rpt_typical-subtyp"/>
</dbReference>
<dbReference type="SMART" id="SM00369">
    <property type="entry name" value="LRR_TYP"/>
    <property type="match status" value="13"/>
</dbReference>
<dbReference type="InterPro" id="IPR032675">
    <property type="entry name" value="LRR_dom_sf"/>
</dbReference>
<evidence type="ECO:0000256" key="7">
    <source>
        <dbReference type="ARBA" id="ARBA00022692"/>
    </source>
</evidence>
<dbReference type="AlphaFoldDB" id="A0A671K4K7"/>
<evidence type="ECO:0000256" key="1">
    <source>
        <dbReference type="ARBA" id="ARBA00004236"/>
    </source>
</evidence>
<dbReference type="Pfam" id="PF13855">
    <property type="entry name" value="LRR_8"/>
    <property type="match status" value="2"/>
</dbReference>
<comment type="subcellular location">
    <subcellularLocation>
        <location evidence="1">Cell membrane</location>
    </subcellularLocation>
    <subcellularLocation>
        <location evidence="2">Secreted</location>
        <location evidence="2">Extracellular space</location>
        <location evidence="2">Extracellular matrix</location>
    </subcellularLocation>
</comment>
<organism evidence="17 18">
    <name type="scientific">Sinocyclocheilus anshuiensis</name>
    <dbReference type="NCBI Taxonomy" id="1608454"/>
    <lineage>
        <taxon>Eukaryota</taxon>
        <taxon>Metazoa</taxon>
        <taxon>Chordata</taxon>
        <taxon>Craniata</taxon>
        <taxon>Vertebrata</taxon>
        <taxon>Euteleostomi</taxon>
        <taxon>Actinopterygii</taxon>
        <taxon>Neopterygii</taxon>
        <taxon>Teleostei</taxon>
        <taxon>Ostariophysi</taxon>
        <taxon>Cypriniformes</taxon>
        <taxon>Cyprinidae</taxon>
        <taxon>Cyprininae</taxon>
        <taxon>Sinocyclocheilus</taxon>
    </lineage>
</organism>
<protein>
    <recommendedName>
        <fullName evidence="16">LRRCT domain-containing protein</fullName>
    </recommendedName>
</protein>
<evidence type="ECO:0000256" key="12">
    <source>
        <dbReference type="ARBA" id="ARBA00023157"/>
    </source>
</evidence>